<feature type="transmembrane region" description="Helical" evidence="1">
    <location>
        <begin position="12"/>
        <end position="32"/>
    </location>
</feature>
<comment type="caution">
    <text evidence="2">The sequence shown here is derived from an EMBL/GenBank/DDBJ whole genome shotgun (WGS) entry which is preliminary data.</text>
</comment>
<dbReference type="InterPro" id="IPR012902">
    <property type="entry name" value="N_methyl_site"/>
</dbReference>
<keyword evidence="3" id="KW-1185">Reference proteome</keyword>
<name>A0A0W0XSC0_9GAMM</name>
<dbReference type="PATRIC" id="fig|458.5.peg.2278"/>
<dbReference type="STRING" id="458.Lrub_2188"/>
<dbReference type="PROSITE" id="PS00409">
    <property type="entry name" value="PROKAR_NTER_METHYL"/>
    <property type="match status" value="1"/>
</dbReference>
<dbReference type="AlphaFoldDB" id="A0A0W0XSC0"/>
<evidence type="ECO:0008006" key="4">
    <source>
        <dbReference type="Google" id="ProtNLM"/>
    </source>
</evidence>
<dbReference type="OrthoDB" id="5652980at2"/>
<evidence type="ECO:0000313" key="3">
    <source>
        <dbReference type="Proteomes" id="UP000054608"/>
    </source>
</evidence>
<dbReference type="Pfam" id="PF07963">
    <property type="entry name" value="N_methyl"/>
    <property type="match status" value="1"/>
</dbReference>
<gene>
    <name evidence="2" type="ORF">Lrub_2188</name>
</gene>
<dbReference type="RefSeq" id="WP_058532157.1">
    <property type="nucleotide sequence ID" value="NZ_CAAAIN010000002.1"/>
</dbReference>
<protein>
    <recommendedName>
        <fullName evidence="4">Tfp pilus assembly protein PilW</fullName>
    </recommendedName>
</protein>
<dbReference type="NCBIfam" id="TIGR02532">
    <property type="entry name" value="IV_pilin_GFxxxE"/>
    <property type="match status" value="1"/>
</dbReference>
<organism evidence="2 3">
    <name type="scientific">Legionella rubrilucens</name>
    <dbReference type="NCBI Taxonomy" id="458"/>
    <lineage>
        <taxon>Bacteria</taxon>
        <taxon>Pseudomonadati</taxon>
        <taxon>Pseudomonadota</taxon>
        <taxon>Gammaproteobacteria</taxon>
        <taxon>Legionellales</taxon>
        <taxon>Legionellaceae</taxon>
        <taxon>Legionella</taxon>
    </lineage>
</organism>
<keyword evidence="1" id="KW-1133">Transmembrane helix</keyword>
<proteinExistence type="predicted"/>
<keyword evidence="1" id="KW-0472">Membrane</keyword>
<evidence type="ECO:0000256" key="1">
    <source>
        <dbReference type="SAM" id="Phobius"/>
    </source>
</evidence>
<sequence length="248" mass="27686">MTRQTGFSLVEIMIGLLLGSILLGALFNHYLITRRHEASFQQQVTASDDVQMIIDLLQDNIRQAGFTPCAGIGWLTAADRRGQRQSLAAITLSGGTESRLAVRRMSEDFTAVNRILSPSHVLVEAGSRLFPHQAILIADCFHAEVTTIERMKAQGDSLRELTLKEPLQFPYTSPAYVGEWLEEQFFVQKNKSGEPALFYQSRHAEELSAAIQSFFARLHAVNKGLILTVRLGLADNQHRIVNTLVRIP</sequence>
<dbReference type="Proteomes" id="UP000054608">
    <property type="component" value="Unassembled WGS sequence"/>
</dbReference>
<reference evidence="2 3" key="1">
    <citation type="submission" date="2015-11" db="EMBL/GenBank/DDBJ databases">
        <title>Genomic analysis of 38 Legionella species identifies large and diverse effector repertoires.</title>
        <authorList>
            <person name="Burstein D."/>
            <person name="Amaro F."/>
            <person name="Zusman T."/>
            <person name="Lifshitz Z."/>
            <person name="Cohen O."/>
            <person name="Gilbert J.A."/>
            <person name="Pupko T."/>
            <person name="Shuman H.A."/>
            <person name="Segal G."/>
        </authorList>
    </citation>
    <scope>NUCLEOTIDE SEQUENCE [LARGE SCALE GENOMIC DNA]</scope>
    <source>
        <strain evidence="2 3">WA-270A-C2</strain>
    </source>
</reference>
<evidence type="ECO:0000313" key="2">
    <source>
        <dbReference type="EMBL" id="KTD47266.1"/>
    </source>
</evidence>
<keyword evidence="1" id="KW-0812">Transmembrane</keyword>
<dbReference type="EMBL" id="LNYT01000020">
    <property type="protein sequence ID" value="KTD47266.1"/>
    <property type="molecule type" value="Genomic_DNA"/>
</dbReference>
<accession>A0A0W0XSC0</accession>